<gene>
    <name evidence="2" type="ORF">H8S40_06185</name>
</gene>
<sequence>MDQLTKEAVRYLGYGRNAVDDQTRTMIAESFEILQSIAGRKSIYRIFCLEHLGDNRISFGNLEVQSKSLAKNLKGCDKIVVFGATLGIGVDQLIRRTSLTDMAKAVVLQACAAALLEEYCDECQEKIEVQMRKEGYYLRPRFSPGYGDFSIEHQYYITRMIDSAKTIGLTITDSLMMTPTKSVTAVIGLSTSEENCHRQGCEACSKKDCIYRRDII</sequence>
<comment type="caution">
    <text evidence="2">The sequence shown here is derived from an EMBL/GenBank/DDBJ whole genome shotgun (WGS) entry which is preliminary data.</text>
</comment>
<dbReference type="InterPro" id="IPR004223">
    <property type="entry name" value="VitB12-dep_Met_synth_activ_dom"/>
</dbReference>
<reference evidence="2 3" key="1">
    <citation type="submission" date="2020-08" db="EMBL/GenBank/DDBJ databases">
        <title>Genome public.</title>
        <authorList>
            <person name="Liu C."/>
            <person name="Sun Q."/>
        </authorList>
    </citation>
    <scope>NUCLEOTIDE SEQUENCE [LARGE SCALE GENOMIC DNA]</scope>
    <source>
        <strain evidence="2 3">NSJ-13</strain>
    </source>
</reference>
<feature type="domain" description="AdoMet activation" evidence="1">
    <location>
        <begin position="76"/>
        <end position="188"/>
    </location>
</feature>
<dbReference type="EMBL" id="JACOPE010000001">
    <property type="protein sequence ID" value="MBC5683157.1"/>
    <property type="molecule type" value="Genomic_DNA"/>
</dbReference>
<dbReference type="SUPFAM" id="SSF56507">
    <property type="entry name" value="Methionine synthase activation domain-like"/>
    <property type="match status" value="1"/>
</dbReference>
<protein>
    <submittedName>
        <fullName evidence="2">Vitamin B12 dependent methionine synthase activation subunit</fullName>
    </submittedName>
</protein>
<evidence type="ECO:0000313" key="2">
    <source>
        <dbReference type="EMBL" id="MBC5683157.1"/>
    </source>
</evidence>
<evidence type="ECO:0000259" key="1">
    <source>
        <dbReference type="Pfam" id="PF02965"/>
    </source>
</evidence>
<name>A0ABR7G6T6_9FIRM</name>
<dbReference type="RefSeq" id="WP_118723746.1">
    <property type="nucleotide sequence ID" value="NZ_JACOPE010000001.1"/>
</dbReference>
<organism evidence="2 3">
    <name type="scientific">Ruminococcus hominis</name>
    <dbReference type="NCBI Taxonomy" id="2763065"/>
    <lineage>
        <taxon>Bacteria</taxon>
        <taxon>Bacillati</taxon>
        <taxon>Bacillota</taxon>
        <taxon>Clostridia</taxon>
        <taxon>Eubacteriales</taxon>
        <taxon>Oscillospiraceae</taxon>
        <taxon>Ruminococcus</taxon>
    </lineage>
</organism>
<accession>A0ABR7G6T6</accession>
<keyword evidence="3" id="KW-1185">Reference proteome</keyword>
<dbReference type="InterPro" id="IPR017342">
    <property type="entry name" value="S-AdoMet-dep_Met_synth_prd"/>
</dbReference>
<dbReference type="Pfam" id="PF02965">
    <property type="entry name" value="Met_synt_B12"/>
    <property type="match status" value="1"/>
</dbReference>
<dbReference type="InterPro" id="IPR037010">
    <property type="entry name" value="VitB12-dep_Met_synth_activ_sf"/>
</dbReference>
<dbReference type="Proteomes" id="UP000631576">
    <property type="component" value="Unassembled WGS sequence"/>
</dbReference>
<dbReference type="PIRSF" id="PIRSF037984">
    <property type="entry name" value="Met_synth_TM0269_prd"/>
    <property type="match status" value="1"/>
</dbReference>
<dbReference type="Gene3D" id="3.40.109.40">
    <property type="match status" value="1"/>
</dbReference>
<proteinExistence type="predicted"/>
<evidence type="ECO:0000313" key="3">
    <source>
        <dbReference type="Proteomes" id="UP000631576"/>
    </source>
</evidence>